<name>A0ACB8TMK3_9APHY</name>
<feature type="non-terminal residue" evidence="1">
    <location>
        <position position="1"/>
    </location>
</feature>
<evidence type="ECO:0000313" key="2">
    <source>
        <dbReference type="Proteomes" id="UP001055072"/>
    </source>
</evidence>
<gene>
    <name evidence="1" type="ORF">BDY19DRAFT_900596</name>
</gene>
<dbReference type="EMBL" id="MU274980">
    <property type="protein sequence ID" value="KAI0083225.1"/>
    <property type="molecule type" value="Genomic_DNA"/>
</dbReference>
<proteinExistence type="predicted"/>
<protein>
    <submittedName>
        <fullName evidence="1">Uncharacterized protein</fullName>
    </submittedName>
</protein>
<organism evidence="1 2">
    <name type="scientific">Irpex rosettiformis</name>
    <dbReference type="NCBI Taxonomy" id="378272"/>
    <lineage>
        <taxon>Eukaryota</taxon>
        <taxon>Fungi</taxon>
        <taxon>Dikarya</taxon>
        <taxon>Basidiomycota</taxon>
        <taxon>Agaricomycotina</taxon>
        <taxon>Agaricomycetes</taxon>
        <taxon>Polyporales</taxon>
        <taxon>Irpicaceae</taxon>
        <taxon>Irpex</taxon>
    </lineage>
</organism>
<reference evidence="1" key="1">
    <citation type="journal article" date="2021" name="Environ. Microbiol.">
        <title>Gene family expansions and transcriptome signatures uncover fungal adaptations to wood decay.</title>
        <authorList>
            <person name="Hage H."/>
            <person name="Miyauchi S."/>
            <person name="Viragh M."/>
            <person name="Drula E."/>
            <person name="Min B."/>
            <person name="Chaduli D."/>
            <person name="Navarro D."/>
            <person name="Favel A."/>
            <person name="Norest M."/>
            <person name="Lesage-Meessen L."/>
            <person name="Balint B."/>
            <person name="Merenyi Z."/>
            <person name="de Eugenio L."/>
            <person name="Morin E."/>
            <person name="Martinez A.T."/>
            <person name="Baldrian P."/>
            <person name="Stursova M."/>
            <person name="Martinez M.J."/>
            <person name="Novotny C."/>
            <person name="Magnuson J.K."/>
            <person name="Spatafora J.W."/>
            <person name="Maurice S."/>
            <person name="Pangilinan J."/>
            <person name="Andreopoulos W."/>
            <person name="LaButti K."/>
            <person name="Hundley H."/>
            <person name="Na H."/>
            <person name="Kuo A."/>
            <person name="Barry K."/>
            <person name="Lipzen A."/>
            <person name="Henrissat B."/>
            <person name="Riley R."/>
            <person name="Ahrendt S."/>
            <person name="Nagy L.G."/>
            <person name="Grigoriev I.V."/>
            <person name="Martin F."/>
            <person name="Rosso M.N."/>
        </authorList>
    </citation>
    <scope>NUCLEOTIDE SEQUENCE</scope>
    <source>
        <strain evidence="1">CBS 384.51</strain>
    </source>
</reference>
<dbReference type="Proteomes" id="UP001055072">
    <property type="component" value="Unassembled WGS sequence"/>
</dbReference>
<accession>A0ACB8TMK3</accession>
<comment type="caution">
    <text evidence="1">The sequence shown here is derived from an EMBL/GenBank/DDBJ whole genome shotgun (WGS) entry which is preliminary data.</text>
</comment>
<keyword evidence="2" id="KW-1185">Reference proteome</keyword>
<sequence>ALMDLMDPRNMSEDEIIGPTHPPVYQLRPAEWQSMELRQCFQTLDELYRSDWESGTRSGNPPRTLLVAPDGATARVRAPNGLPRNCYDLTWLRHLKKHEREGLMIQDRVIDLSIAANVDTQDVEEKMEEEEEEEEEEL</sequence>
<evidence type="ECO:0000313" key="1">
    <source>
        <dbReference type="EMBL" id="KAI0083225.1"/>
    </source>
</evidence>